<dbReference type="Gene3D" id="3.50.50.60">
    <property type="entry name" value="FAD/NAD(P)-binding domain"/>
    <property type="match status" value="1"/>
</dbReference>
<dbReference type="InterPro" id="IPR003952">
    <property type="entry name" value="FRD_SDH_FAD_BS"/>
</dbReference>
<dbReference type="InterPro" id="IPR037099">
    <property type="entry name" value="Fum_R/Succ_DH_flav-like_C_sf"/>
</dbReference>
<dbReference type="InterPro" id="IPR027477">
    <property type="entry name" value="Succ_DH/fumarate_Rdtase_cat_sf"/>
</dbReference>
<feature type="domain" description="Fumarate reductase/succinate dehydrogenase flavoprotein-like C-terminal" evidence="15">
    <location>
        <begin position="452"/>
        <end position="579"/>
    </location>
</feature>
<dbReference type="InterPro" id="IPR030664">
    <property type="entry name" value="SdhA/FrdA/AprA"/>
</dbReference>
<keyword evidence="7" id="KW-0285">Flavoprotein</keyword>
<evidence type="ECO:0000256" key="12">
    <source>
        <dbReference type="ARBA" id="ARBA00049220"/>
    </source>
</evidence>
<accession>A0A1H3TT28</accession>
<evidence type="ECO:0000259" key="14">
    <source>
        <dbReference type="Pfam" id="PF00890"/>
    </source>
</evidence>
<evidence type="ECO:0000256" key="6">
    <source>
        <dbReference type="ARBA" id="ARBA00022475"/>
    </source>
</evidence>
<dbReference type="InterPro" id="IPR015939">
    <property type="entry name" value="Fum_Rdtase/Succ_DH_flav-like_C"/>
</dbReference>
<evidence type="ECO:0000256" key="9">
    <source>
        <dbReference type="ARBA" id="ARBA00022982"/>
    </source>
</evidence>
<keyword evidence="11" id="KW-0472">Membrane</keyword>
<comment type="subcellular location">
    <subcellularLocation>
        <location evidence="2">Cell membrane</location>
        <topology evidence="2">Peripheral membrane protein</topology>
        <orientation evidence="2">Cytoplasmic side</orientation>
    </subcellularLocation>
</comment>
<dbReference type="Proteomes" id="UP000198935">
    <property type="component" value="Unassembled WGS sequence"/>
</dbReference>
<dbReference type="OrthoDB" id="9806724at2"/>
<evidence type="ECO:0000256" key="10">
    <source>
        <dbReference type="ARBA" id="ARBA00023002"/>
    </source>
</evidence>
<dbReference type="PIRSF" id="PIRSF000171">
    <property type="entry name" value="SDHA_APRA_LASPO"/>
    <property type="match status" value="1"/>
</dbReference>
<dbReference type="PANTHER" id="PTHR11632">
    <property type="entry name" value="SUCCINATE DEHYDROGENASE 2 FLAVOPROTEIN SUBUNIT"/>
    <property type="match status" value="1"/>
</dbReference>
<comment type="catalytic activity">
    <reaction evidence="12">
        <text>a quinone + succinate = fumarate + a quinol</text>
        <dbReference type="Rhea" id="RHEA:40523"/>
        <dbReference type="ChEBI" id="CHEBI:24646"/>
        <dbReference type="ChEBI" id="CHEBI:29806"/>
        <dbReference type="ChEBI" id="CHEBI:30031"/>
        <dbReference type="ChEBI" id="CHEBI:132124"/>
        <dbReference type="EC" id="1.3.5.1"/>
    </reaction>
</comment>
<dbReference type="FunFam" id="1.20.58.100:FF:000004">
    <property type="entry name" value="Succinate dehydrogenase flavoprotein subunit"/>
    <property type="match status" value="1"/>
</dbReference>
<dbReference type="PRINTS" id="PR00411">
    <property type="entry name" value="PNDRDTASEI"/>
</dbReference>
<feature type="active site" description="Proton acceptor" evidence="13">
    <location>
        <position position="285"/>
    </location>
</feature>
<evidence type="ECO:0000256" key="13">
    <source>
        <dbReference type="PIRSR" id="PIRSR000171-1"/>
    </source>
</evidence>
<feature type="domain" description="FAD-dependent oxidoreductase 2 FAD-binding" evidence="14">
    <location>
        <begin position="6"/>
        <end position="392"/>
    </location>
</feature>
<sequence>MSKGKIIVVGGGLAGLMATIKAAEAGVPVELFSVVPVKRSHSVCAQGGINGALNTMGEGDSTWEHFDDSIYGGDFLANQPPVKAMCDAAPGIIHLMDRMGVMFNRTGEGLLALRRFGGTQHHRTAFAGATTGQQLLYALDEQVRRHEVAGLVTKYEGWEFLHAVLDEDGVCRGITAQNLSTSEIVSFKGDAVILATGGPGIIFGKSTNSMINTGYAAAAVYQQGAYYANGEFIQIHPTAIPGDDKLRLMSESARGEGGRVWTIKDGKPWYFLEEKYPAYGNLVPRDIATREIFHVCVDLKLGINGENMVYLDLSHKDPKELDIKLGGIMEIYEKFMGDDPRKVPMKIFPAVHYSMGGIWVDYDQMTNIPGLFAAGECDYSQHGANRLGANSLLSAIYGGMVAGPKAIEYIQGLEKVSDDVSSSIFDDQVKQDQEKFTDILSMNGTENAFKLHQELGQWMTDNVTVVRENKRLLETDDKIKELLERFKNISIDDTSKWSNQSAAFVRQLEGMLDLARVITLGAYNRNESRGAHYKPEFPERNDEEWLKTTKAKFNPDKLSPEFEYEDVDISLIKPRKRDYTSKKKAGEKA</sequence>
<comment type="cofactor">
    <cofactor evidence="1">
        <name>FAD</name>
        <dbReference type="ChEBI" id="CHEBI:57692"/>
    </cofactor>
</comment>
<evidence type="ECO:0000256" key="4">
    <source>
        <dbReference type="ARBA" id="ARBA00012792"/>
    </source>
</evidence>
<gene>
    <name evidence="16" type="ORF">SAMN05421736_11623</name>
</gene>
<proteinExistence type="inferred from homology"/>
<dbReference type="InterPro" id="IPR003953">
    <property type="entry name" value="FAD-dep_OxRdtase_2_FAD-bd"/>
</dbReference>
<dbReference type="InterPro" id="IPR011280">
    <property type="entry name" value="Succ_DH/Fum_Rdt_flav_su"/>
</dbReference>
<dbReference type="GO" id="GO:0033765">
    <property type="term" value="F:steroid dehydrogenase activity, acting on the CH-CH group of donors"/>
    <property type="evidence" value="ECO:0007669"/>
    <property type="project" value="UniProtKB-ARBA"/>
</dbReference>
<evidence type="ECO:0000256" key="1">
    <source>
        <dbReference type="ARBA" id="ARBA00001974"/>
    </source>
</evidence>
<dbReference type="EMBL" id="FNPI01000016">
    <property type="protein sequence ID" value="SDZ53350.1"/>
    <property type="molecule type" value="Genomic_DNA"/>
</dbReference>
<dbReference type="Gene3D" id="3.90.700.10">
    <property type="entry name" value="Succinate dehydrogenase/fumarate reductase flavoprotein, catalytic domain"/>
    <property type="match status" value="1"/>
</dbReference>
<dbReference type="PRINTS" id="PR00368">
    <property type="entry name" value="FADPNR"/>
</dbReference>
<dbReference type="GO" id="GO:0005886">
    <property type="term" value="C:plasma membrane"/>
    <property type="evidence" value="ECO:0007669"/>
    <property type="project" value="UniProtKB-SubCell"/>
</dbReference>
<evidence type="ECO:0000256" key="2">
    <source>
        <dbReference type="ARBA" id="ARBA00004413"/>
    </source>
</evidence>
<protein>
    <recommendedName>
        <fullName evidence="4">succinate dehydrogenase</fullName>
        <ecNumber evidence="4">1.3.5.1</ecNumber>
    </recommendedName>
</protein>
<dbReference type="SUPFAM" id="SSF56425">
    <property type="entry name" value="Succinate dehydrogenase/fumarate reductase flavoprotein, catalytic domain"/>
    <property type="match status" value="1"/>
</dbReference>
<dbReference type="Pfam" id="PF00890">
    <property type="entry name" value="FAD_binding_2"/>
    <property type="match status" value="1"/>
</dbReference>
<dbReference type="InterPro" id="IPR036188">
    <property type="entry name" value="FAD/NAD-bd_sf"/>
</dbReference>
<evidence type="ECO:0000256" key="3">
    <source>
        <dbReference type="ARBA" id="ARBA00008040"/>
    </source>
</evidence>
<dbReference type="STRING" id="1503961.SAMN05421736_11623"/>
<keyword evidence="10" id="KW-0560">Oxidoreductase</keyword>
<dbReference type="GO" id="GO:0009061">
    <property type="term" value="P:anaerobic respiration"/>
    <property type="evidence" value="ECO:0007669"/>
    <property type="project" value="TreeGrafter"/>
</dbReference>
<comment type="similarity">
    <text evidence="3">Belongs to the FAD-dependent oxidoreductase 2 family. FRD/SDH subfamily.</text>
</comment>
<dbReference type="SUPFAM" id="SSF51905">
    <property type="entry name" value="FAD/NAD(P)-binding domain"/>
    <property type="match status" value="1"/>
</dbReference>
<organism evidence="16 17">
    <name type="scientific">Evansella caseinilytica</name>
    <dbReference type="NCBI Taxonomy" id="1503961"/>
    <lineage>
        <taxon>Bacteria</taxon>
        <taxon>Bacillati</taxon>
        <taxon>Bacillota</taxon>
        <taxon>Bacilli</taxon>
        <taxon>Bacillales</taxon>
        <taxon>Bacillaceae</taxon>
        <taxon>Evansella</taxon>
    </lineage>
</organism>
<keyword evidence="17" id="KW-1185">Reference proteome</keyword>
<dbReference type="PANTHER" id="PTHR11632:SF53">
    <property type="entry name" value="SUCCINATE DEHYDROGENASE FLAVOPROTEIN SUBUNIT"/>
    <property type="match status" value="1"/>
</dbReference>
<dbReference type="EC" id="1.3.5.1" evidence="4"/>
<dbReference type="GO" id="GO:0008177">
    <property type="term" value="F:succinate dehydrogenase (quinone) activity"/>
    <property type="evidence" value="ECO:0007669"/>
    <property type="project" value="UniProtKB-EC"/>
</dbReference>
<dbReference type="NCBIfam" id="NF006392">
    <property type="entry name" value="PRK08641.1"/>
    <property type="match status" value="1"/>
</dbReference>
<evidence type="ECO:0000313" key="17">
    <source>
        <dbReference type="Proteomes" id="UP000198935"/>
    </source>
</evidence>
<name>A0A1H3TT28_9BACI</name>
<dbReference type="Gene3D" id="3.10.20.820">
    <property type="match status" value="1"/>
</dbReference>
<dbReference type="SUPFAM" id="SSF46977">
    <property type="entry name" value="Succinate dehydrogenase/fumarate reductase flavoprotein C-terminal domain"/>
    <property type="match status" value="1"/>
</dbReference>
<keyword evidence="5" id="KW-0813">Transport</keyword>
<dbReference type="NCBIfam" id="TIGR01811">
    <property type="entry name" value="sdhA_Bsu"/>
    <property type="match status" value="1"/>
</dbReference>
<evidence type="ECO:0000256" key="8">
    <source>
        <dbReference type="ARBA" id="ARBA00022827"/>
    </source>
</evidence>
<dbReference type="PROSITE" id="PS00504">
    <property type="entry name" value="FRD_SDH_FAD_BINDING"/>
    <property type="match status" value="1"/>
</dbReference>
<dbReference type="GO" id="GO:0050660">
    <property type="term" value="F:flavin adenine dinucleotide binding"/>
    <property type="evidence" value="ECO:0007669"/>
    <property type="project" value="TreeGrafter"/>
</dbReference>
<keyword evidence="6" id="KW-1003">Cell membrane</keyword>
<keyword evidence="8" id="KW-0274">FAD</keyword>
<dbReference type="FunFam" id="3.90.700.10:FF:000004">
    <property type="entry name" value="Succinate dehydrogenase flavoprotein subunit"/>
    <property type="match status" value="1"/>
</dbReference>
<dbReference type="FunFam" id="3.50.50.60:FF:000009">
    <property type="entry name" value="Succinate dehydrogenase flavoprotein subunit"/>
    <property type="match status" value="1"/>
</dbReference>
<keyword evidence="9" id="KW-0249">Electron transport</keyword>
<dbReference type="GO" id="GO:0009055">
    <property type="term" value="F:electron transfer activity"/>
    <property type="evidence" value="ECO:0007669"/>
    <property type="project" value="TreeGrafter"/>
</dbReference>
<evidence type="ECO:0000313" key="16">
    <source>
        <dbReference type="EMBL" id="SDZ53350.1"/>
    </source>
</evidence>
<dbReference type="AlphaFoldDB" id="A0A1H3TT28"/>
<dbReference type="Gene3D" id="1.20.58.100">
    <property type="entry name" value="Fumarate reductase/succinate dehydrogenase flavoprotein-like, C-terminal domain"/>
    <property type="match status" value="1"/>
</dbReference>
<reference evidence="17" key="1">
    <citation type="submission" date="2016-10" db="EMBL/GenBank/DDBJ databases">
        <authorList>
            <person name="Varghese N."/>
            <person name="Submissions S."/>
        </authorList>
    </citation>
    <scope>NUCLEOTIDE SEQUENCE [LARGE SCALE GENOMIC DNA]</scope>
    <source>
        <strain evidence="17">SP</strain>
    </source>
</reference>
<evidence type="ECO:0000256" key="5">
    <source>
        <dbReference type="ARBA" id="ARBA00022448"/>
    </source>
</evidence>
<evidence type="ECO:0000259" key="15">
    <source>
        <dbReference type="Pfam" id="PF02910"/>
    </source>
</evidence>
<dbReference type="Pfam" id="PF02910">
    <property type="entry name" value="Succ_DH_flav_C"/>
    <property type="match status" value="1"/>
</dbReference>
<evidence type="ECO:0000256" key="7">
    <source>
        <dbReference type="ARBA" id="ARBA00022630"/>
    </source>
</evidence>
<evidence type="ECO:0000256" key="11">
    <source>
        <dbReference type="ARBA" id="ARBA00023136"/>
    </source>
</evidence>